<dbReference type="PANTHER" id="PTHR37540:SF5">
    <property type="entry name" value="TRANSCRIPTION FACTOR DOMAIN-CONTAINING PROTEIN"/>
    <property type="match status" value="1"/>
</dbReference>
<feature type="compositionally biased region" description="Pro residues" evidence="1">
    <location>
        <begin position="111"/>
        <end position="123"/>
    </location>
</feature>
<dbReference type="PANTHER" id="PTHR37540">
    <property type="entry name" value="TRANSCRIPTION FACTOR (ACR-2), PUTATIVE-RELATED-RELATED"/>
    <property type="match status" value="1"/>
</dbReference>
<evidence type="ECO:0000256" key="1">
    <source>
        <dbReference type="SAM" id="MobiDB-lite"/>
    </source>
</evidence>
<name>A0A7C8HZ01_9PLEO</name>
<reference evidence="2 3" key="1">
    <citation type="submission" date="2020-01" db="EMBL/GenBank/DDBJ databases">
        <authorList>
            <consortium name="DOE Joint Genome Institute"/>
            <person name="Haridas S."/>
            <person name="Albert R."/>
            <person name="Binder M."/>
            <person name="Bloem J."/>
            <person name="Labutti K."/>
            <person name="Salamov A."/>
            <person name="Andreopoulos B."/>
            <person name="Baker S.E."/>
            <person name="Barry K."/>
            <person name="Bills G."/>
            <person name="Bluhm B.H."/>
            <person name="Cannon C."/>
            <person name="Castanera R."/>
            <person name="Culley D.E."/>
            <person name="Daum C."/>
            <person name="Ezra D."/>
            <person name="Gonzalez J.B."/>
            <person name="Henrissat B."/>
            <person name="Kuo A."/>
            <person name="Liang C."/>
            <person name="Lipzen A."/>
            <person name="Lutzoni F."/>
            <person name="Magnuson J."/>
            <person name="Mondo S."/>
            <person name="Nolan M."/>
            <person name="Ohm R."/>
            <person name="Pangilinan J."/>
            <person name="Park H.-J.H."/>
            <person name="Ramirez L."/>
            <person name="Alfaro M."/>
            <person name="Sun H."/>
            <person name="Tritt A."/>
            <person name="Yoshinaga Y."/>
            <person name="Zwiers L.-H.L."/>
            <person name="Turgeon B.G."/>
            <person name="Goodwin S.B."/>
            <person name="Spatafora J.W."/>
            <person name="Crous P.W."/>
            <person name="Grigoriev I.V."/>
        </authorList>
    </citation>
    <scope>NUCLEOTIDE SEQUENCE [LARGE SCALE GENOMIC DNA]</scope>
    <source>
        <strain evidence="2 3">CBS 611.86</strain>
    </source>
</reference>
<accession>A0A7C8HZ01</accession>
<proteinExistence type="predicted"/>
<dbReference type="OrthoDB" id="415825at2759"/>
<feature type="compositionally biased region" description="Low complexity" evidence="1">
    <location>
        <begin position="93"/>
        <end position="110"/>
    </location>
</feature>
<feature type="compositionally biased region" description="Low complexity" evidence="1">
    <location>
        <begin position="7"/>
        <end position="36"/>
    </location>
</feature>
<protein>
    <submittedName>
        <fullName evidence="2">Uncharacterized protein</fullName>
    </submittedName>
</protein>
<gene>
    <name evidence="2" type="ORF">BDV95DRAFT_554195</name>
</gene>
<keyword evidence="3" id="KW-1185">Reference proteome</keyword>
<comment type="caution">
    <text evidence="2">The sequence shown here is derived from an EMBL/GenBank/DDBJ whole genome shotgun (WGS) entry which is preliminary data.</text>
</comment>
<dbReference type="AlphaFoldDB" id="A0A7C8HZ01"/>
<dbReference type="EMBL" id="JAADJZ010000032">
    <property type="protein sequence ID" value="KAF2865634.1"/>
    <property type="molecule type" value="Genomic_DNA"/>
</dbReference>
<evidence type="ECO:0000313" key="3">
    <source>
        <dbReference type="Proteomes" id="UP000481861"/>
    </source>
</evidence>
<feature type="compositionally biased region" description="Basic residues" evidence="1">
    <location>
        <begin position="37"/>
        <end position="46"/>
    </location>
</feature>
<dbReference type="Proteomes" id="UP000481861">
    <property type="component" value="Unassembled WGS sequence"/>
</dbReference>
<organism evidence="2 3">
    <name type="scientific">Massariosphaeria phaeospora</name>
    <dbReference type="NCBI Taxonomy" id="100035"/>
    <lineage>
        <taxon>Eukaryota</taxon>
        <taxon>Fungi</taxon>
        <taxon>Dikarya</taxon>
        <taxon>Ascomycota</taxon>
        <taxon>Pezizomycotina</taxon>
        <taxon>Dothideomycetes</taxon>
        <taxon>Pleosporomycetidae</taxon>
        <taxon>Pleosporales</taxon>
        <taxon>Pleosporales incertae sedis</taxon>
        <taxon>Massariosphaeria</taxon>
    </lineage>
</organism>
<evidence type="ECO:0000313" key="2">
    <source>
        <dbReference type="EMBL" id="KAF2865634.1"/>
    </source>
</evidence>
<feature type="region of interest" description="Disordered" evidence="1">
    <location>
        <begin position="1"/>
        <end position="130"/>
    </location>
</feature>
<sequence length="687" mass="75109">MARDDGPSPGDVAAAAAAAAASPASSDAPATVPATARVRRRARKRNGPPQFQFLTATDPSQFKDETAKRSVRSQAMIQYRYKSGQQKERNKESQSPSPLPSQSQSQSQSPSPLPSPSPSPSPGTPTTTGRLPVAERITPIMATGLPLDAGPPSHWSPAAEDEHHLYPSTSAAWWGTNPDASPPPPSWVPATAALMPAQHSRYRRALLVLPLNEAAQRVIEYEDSDEQERVLTRMLAAQLTARTHVTAGIDAFSVLPQFASPGVSSVHLVRRCNRVFVAPETAKMWLPAMLSHPHILLSSTVLASTWLDMHAGYSGDSKRTVYVKGEIIGWINERLRSVATQFEDSTLQVILHLLVGEMWSCNEKTLRIHQSGVARLIAQRGGLHRLGGDGAMAHVAAACNYHSDIFCEATPLPLFYNWEPPKFRVVDNLAAIPESPLFCPRSEFFTILKDPRCSETTYELLCDMRDLTDLFLAHNVYLDTVLDVEAEEDKARLGPSFLNYDAKIAGIRARLASLPSAYTPGLPTTEDWVYESCRIASIIYTSAIIMRVPLSTAAQPNRNIILADTASATNSITGGHPVTTRLTEALYEVLEKSDAANVWHDMSGVLYWVASVGAAAARAPASINILQTPMSRSEAYTTWVRRCMIMYATRSMILLIFRHPIPVVTAQKRLLKVQELIGSGSSRRLVA</sequence>